<dbReference type="AlphaFoldDB" id="A0A385Q2A7"/>
<evidence type="ECO:0000313" key="4">
    <source>
        <dbReference type="Proteomes" id="UP000265562"/>
    </source>
</evidence>
<feature type="compositionally biased region" description="Basic and acidic residues" evidence="1">
    <location>
        <begin position="38"/>
        <end position="50"/>
    </location>
</feature>
<dbReference type="OrthoDB" id="2061757at2"/>
<organism evidence="3 4">
    <name type="scientific">Lachnoanaerobaculum umeaense</name>
    <dbReference type="NCBI Taxonomy" id="617123"/>
    <lineage>
        <taxon>Bacteria</taxon>
        <taxon>Bacillati</taxon>
        <taxon>Bacillota</taxon>
        <taxon>Clostridia</taxon>
        <taxon>Lachnospirales</taxon>
        <taxon>Lachnospiraceae</taxon>
        <taxon>Lachnoanaerobaculum</taxon>
    </lineage>
</organism>
<dbReference type="EMBL" id="CP032364">
    <property type="protein sequence ID" value="AYA98683.1"/>
    <property type="molecule type" value="Genomic_DNA"/>
</dbReference>
<dbReference type="RefSeq" id="WP_111523856.1">
    <property type="nucleotide sequence ID" value="NZ_CP032364.1"/>
</dbReference>
<evidence type="ECO:0000256" key="1">
    <source>
        <dbReference type="SAM" id="MobiDB-lite"/>
    </source>
</evidence>
<sequence length="379" mass="43125">MKKKLFTLFLLSFLISSLSGCQSSKDSNTSSVAQESESLSKQEPSKEEKTTASSESDLTQASVDDKLSISESIYFPYENLNELTINEKTDKDSLKNIISKLPEIAEYIQLSDVELSNDSSTITIKYDEFYEGAIASRLYDIDLTPPGIDENPLYSSPYIFPRLDNNALLLIIANDSISYVNYEISVPEEFFDSKPLTLELARENFTKHLGDISDAREDKSLYDILLDHDNAIFANRIHLNGVVLGSEEEVLIKRYKEPNEKNGNNYIYLSEDSTITFRLEKGKTEDNLLTVTKISVRPLKKIIYEQFFPLSIGLLPEQNGDLSKSRVVGYLGEPRIKTSDTYYYRLTSGLSDYLYFTYDDNENVIEYGMVREELASKNH</sequence>
<accession>A0A385Q2A7</accession>
<dbReference type="Proteomes" id="UP000265562">
    <property type="component" value="Chromosome"/>
</dbReference>
<evidence type="ECO:0000313" key="3">
    <source>
        <dbReference type="EMBL" id="AYA98683.1"/>
    </source>
</evidence>
<dbReference type="PROSITE" id="PS51257">
    <property type="entry name" value="PROKAR_LIPOPROTEIN"/>
    <property type="match status" value="1"/>
</dbReference>
<reference evidence="3 4" key="1">
    <citation type="submission" date="2018-09" db="EMBL/GenBank/DDBJ databases">
        <title>Genome sequencing of Lachnoanaerobaculum umeaense DSM 23576.</title>
        <authorList>
            <person name="Kook J.-K."/>
            <person name="Park S.-N."/>
            <person name="Lim Y.K."/>
        </authorList>
    </citation>
    <scope>NUCLEOTIDE SEQUENCE [LARGE SCALE GENOMIC DNA]</scope>
    <source>
        <strain evidence="4">DSM 23576 \ CCUG 58757</strain>
    </source>
</reference>
<keyword evidence="2" id="KW-0732">Signal</keyword>
<protein>
    <submittedName>
        <fullName evidence="3">Uncharacterized protein</fullName>
    </submittedName>
</protein>
<feature type="signal peptide" evidence="2">
    <location>
        <begin position="1"/>
        <end position="19"/>
    </location>
</feature>
<name>A0A385Q2A7_9FIRM</name>
<dbReference type="KEGG" id="lua:D4A81_01320"/>
<feature type="chain" id="PRO_5043668976" evidence="2">
    <location>
        <begin position="20"/>
        <end position="379"/>
    </location>
</feature>
<proteinExistence type="predicted"/>
<gene>
    <name evidence="3" type="ORF">D4A81_01320</name>
</gene>
<feature type="region of interest" description="Disordered" evidence="1">
    <location>
        <begin position="20"/>
        <end position="59"/>
    </location>
</feature>
<feature type="compositionally biased region" description="Polar residues" evidence="1">
    <location>
        <begin position="20"/>
        <end position="37"/>
    </location>
</feature>
<keyword evidence="4" id="KW-1185">Reference proteome</keyword>
<evidence type="ECO:0000256" key="2">
    <source>
        <dbReference type="SAM" id="SignalP"/>
    </source>
</evidence>